<gene>
    <name evidence="2" type="ORF">GGQ63_001536</name>
</gene>
<dbReference type="InterPro" id="IPR007159">
    <property type="entry name" value="SpoVT-AbrB_dom"/>
</dbReference>
<dbReference type="GO" id="GO:0003677">
    <property type="term" value="F:DNA binding"/>
    <property type="evidence" value="ECO:0007669"/>
    <property type="project" value="InterPro"/>
</dbReference>
<dbReference type="Pfam" id="PF04014">
    <property type="entry name" value="MazE_antitoxin"/>
    <property type="match status" value="1"/>
</dbReference>
<keyword evidence="3" id="KW-1185">Reference proteome</keyword>
<evidence type="ECO:0000313" key="3">
    <source>
        <dbReference type="Proteomes" id="UP000523821"/>
    </source>
</evidence>
<dbReference type="Gene3D" id="2.10.260.10">
    <property type="match status" value="1"/>
</dbReference>
<name>A0A7W9CV57_9HYPH</name>
<dbReference type="InterPro" id="IPR039052">
    <property type="entry name" value="Antitox_PemI-like"/>
</dbReference>
<dbReference type="EMBL" id="JACHOO010000003">
    <property type="protein sequence ID" value="MBB5752482.1"/>
    <property type="molecule type" value="Genomic_DNA"/>
</dbReference>
<protein>
    <submittedName>
        <fullName evidence="2">Antitoxin MazE</fullName>
    </submittedName>
</protein>
<dbReference type="InterPro" id="IPR037914">
    <property type="entry name" value="SpoVT-AbrB_sf"/>
</dbReference>
<feature type="domain" description="SpoVT-AbrB" evidence="1">
    <location>
        <begin position="7"/>
        <end position="53"/>
    </location>
</feature>
<sequence length="79" mass="8862">MSDVQVSKWGNSLAVRLPAAVVEALDLKEGDEIEIHVADDRTFGIARKPGRAALLERLRAFRGRLPNDFKFDRDEANAR</sequence>
<dbReference type="SUPFAM" id="SSF89447">
    <property type="entry name" value="AbrB/MazE/MraZ-like"/>
    <property type="match status" value="1"/>
</dbReference>
<dbReference type="SMART" id="SM00966">
    <property type="entry name" value="SpoVT_AbrB"/>
    <property type="match status" value="1"/>
</dbReference>
<dbReference type="PANTHER" id="PTHR40516">
    <property type="entry name" value="ANTITOXIN CHPS-RELATED"/>
    <property type="match status" value="1"/>
</dbReference>
<reference evidence="2 3" key="1">
    <citation type="submission" date="2020-08" db="EMBL/GenBank/DDBJ databases">
        <title>Genomic Encyclopedia of Type Strains, Phase IV (KMG-IV): sequencing the most valuable type-strain genomes for metagenomic binning, comparative biology and taxonomic classification.</title>
        <authorList>
            <person name="Goeker M."/>
        </authorList>
    </citation>
    <scope>NUCLEOTIDE SEQUENCE [LARGE SCALE GENOMIC DNA]</scope>
    <source>
        <strain evidence="2 3">DSM 16268</strain>
    </source>
</reference>
<dbReference type="AlphaFoldDB" id="A0A7W9CV57"/>
<dbReference type="Proteomes" id="UP000523821">
    <property type="component" value="Unassembled WGS sequence"/>
</dbReference>
<accession>A0A7W9CV57</accession>
<organism evidence="2 3">
    <name type="scientific">Prosthecomicrobium pneumaticum</name>
    <dbReference type="NCBI Taxonomy" id="81895"/>
    <lineage>
        <taxon>Bacteria</taxon>
        <taxon>Pseudomonadati</taxon>
        <taxon>Pseudomonadota</taxon>
        <taxon>Alphaproteobacteria</taxon>
        <taxon>Hyphomicrobiales</taxon>
        <taxon>Kaistiaceae</taxon>
        <taxon>Prosthecomicrobium</taxon>
    </lineage>
</organism>
<dbReference type="PANTHER" id="PTHR40516:SF1">
    <property type="entry name" value="ANTITOXIN CHPS-RELATED"/>
    <property type="match status" value="1"/>
</dbReference>
<evidence type="ECO:0000259" key="1">
    <source>
        <dbReference type="SMART" id="SM00966"/>
    </source>
</evidence>
<dbReference type="GO" id="GO:0097351">
    <property type="term" value="F:toxin sequestering activity"/>
    <property type="evidence" value="ECO:0007669"/>
    <property type="project" value="InterPro"/>
</dbReference>
<evidence type="ECO:0000313" key="2">
    <source>
        <dbReference type="EMBL" id="MBB5752482.1"/>
    </source>
</evidence>
<comment type="caution">
    <text evidence="2">The sequence shown here is derived from an EMBL/GenBank/DDBJ whole genome shotgun (WGS) entry which is preliminary data.</text>
</comment>
<proteinExistence type="predicted"/>